<evidence type="ECO:0000256" key="1">
    <source>
        <dbReference type="SAM" id="Phobius"/>
    </source>
</evidence>
<accession>A0AAD6NFL3</accession>
<proteinExistence type="predicted"/>
<reference evidence="2" key="1">
    <citation type="submission" date="2023-01" db="EMBL/GenBank/DDBJ databases">
        <title>The chitinases involved in constricting ring structure development in the nematode-trapping fungus Drechslerella dactyloides.</title>
        <authorList>
            <person name="Wang R."/>
            <person name="Zhang L."/>
            <person name="Tang P."/>
            <person name="Li S."/>
            <person name="Liang L."/>
        </authorList>
    </citation>
    <scope>NUCLEOTIDE SEQUENCE</scope>
    <source>
        <strain evidence="2">YMF1.00031</strain>
    </source>
</reference>
<keyword evidence="1" id="KW-1133">Transmembrane helix</keyword>
<keyword evidence="1" id="KW-0472">Membrane</keyword>
<evidence type="ECO:0000313" key="2">
    <source>
        <dbReference type="EMBL" id="KAJ6256297.1"/>
    </source>
</evidence>
<feature type="transmembrane region" description="Helical" evidence="1">
    <location>
        <begin position="12"/>
        <end position="33"/>
    </location>
</feature>
<dbReference type="Proteomes" id="UP001221413">
    <property type="component" value="Unassembled WGS sequence"/>
</dbReference>
<name>A0AAD6NFL3_DREDA</name>
<keyword evidence="1" id="KW-0812">Transmembrane</keyword>
<comment type="caution">
    <text evidence="2">The sequence shown here is derived from an EMBL/GenBank/DDBJ whole genome shotgun (WGS) entry which is preliminary data.</text>
</comment>
<organism evidence="2 3">
    <name type="scientific">Drechslerella dactyloides</name>
    <name type="common">Nematode-trapping fungus</name>
    <name type="synonym">Arthrobotrys dactyloides</name>
    <dbReference type="NCBI Taxonomy" id="74499"/>
    <lineage>
        <taxon>Eukaryota</taxon>
        <taxon>Fungi</taxon>
        <taxon>Dikarya</taxon>
        <taxon>Ascomycota</taxon>
        <taxon>Pezizomycotina</taxon>
        <taxon>Orbiliomycetes</taxon>
        <taxon>Orbiliales</taxon>
        <taxon>Orbiliaceae</taxon>
        <taxon>Drechslerella</taxon>
    </lineage>
</organism>
<keyword evidence="3" id="KW-1185">Reference proteome</keyword>
<dbReference type="EMBL" id="JAQGDS010000013">
    <property type="protein sequence ID" value="KAJ6256297.1"/>
    <property type="molecule type" value="Genomic_DNA"/>
</dbReference>
<dbReference type="AlphaFoldDB" id="A0AAD6NFL3"/>
<protein>
    <submittedName>
        <fullName evidence="2">Uncharacterized protein</fullName>
    </submittedName>
</protein>
<gene>
    <name evidence="2" type="ORF">Dda_8795</name>
</gene>
<sequence length="86" mass="9588">MSQPIHRSDADHIIATLALALDSGFTLAINSLYTASVFPSKKDLADAINTAKEELQEHTESWLEITKRELQKHINTSLVKAKEDLN</sequence>
<evidence type="ECO:0000313" key="3">
    <source>
        <dbReference type="Proteomes" id="UP001221413"/>
    </source>
</evidence>